<evidence type="ECO:0000313" key="2">
    <source>
        <dbReference type="Proteomes" id="UP000008909"/>
    </source>
</evidence>
<dbReference type="EMBL" id="DF143159">
    <property type="protein sequence ID" value="GAA51482.1"/>
    <property type="molecule type" value="Genomic_DNA"/>
</dbReference>
<keyword evidence="2" id="KW-1185">Reference proteome</keyword>
<accession>G7YEU9</accession>
<protein>
    <submittedName>
        <fullName evidence="1">Uncharacterized protein</fullName>
    </submittedName>
</protein>
<organism evidence="1 2">
    <name type="scientific">Clonorchis sinensis</name>
    <name type="common">Chinese liver fluke</name>
    <dbReference type="NCBI Taxonomy" id="79923"/>
    <lineage>
        <taxon>Eukaryota</taxon>
        <taxon>Metazoa</taxon>
        <taxon>Spiralia</taxon>
        <taxon>Lophotrochozoa</taxon>
        <taxon>Platyhelminthes</taxon>
        <taxon>Trematoda</taxon>
        <taxon>Digenea</taxon>
        <taxon>Opisthorchiida</taxon>
        <taxon>Opisthorchiata</taxon>
        <taxon>Opisthorchiidae</taxon>
        <taxon>Clonorchis</taxon>
    </lineage>
</organism>
<evidence type="ECO:0000313" key="1">
    <source>
        <dbReference type="EMBL" id="GAA51482.1"/>
    </source>
</evidence>
<reference key="2">
    <citation type="submission" date="2011-10" db="EMBL/GenBank/DDBJ databases">
        <title>The genome and transcriptome sequence of Clonorchis sinensis provide insights into the carcinogenic liver fluke.</title>
        <authorList>
            <person name="Wang X."/>
            <person name="Huang Y."/>
            <person name="Chen W."/>
            <person name="Liu H."/>
            <person name="Guo L."/>
            <person name="Chen Y."/>
            <person name="Luo F."/>
            <person name="Zhou W."/>
            <person name="Sun J."/>
            <person name="Mao Q."/>
            <person name="Liang P."/>
            <person name="Zhou C."/>
            <person name="Tian Y."/>
            <person name="Men J."/>
            <person name="Lv X."/>
            <person name="Huang L."/>
            <person name="Zhou J."/>
            <person name="Hu Y."/>
            <person name="Li R."/>
            <person name="Zhang F."/>
            <person name="Lei H."/>
            <person name="Li X."/>
            <person name="Hu X."/>
            <person name="Liang C."/>
            <person name="Xu J."/>
            <person name="Wu Z."/>
            <person name="Yu X."/>
        </authorList>
    </citation>
    <scope>NUCLEOTIDE SEQUENCE</scope>
    <source>
        <strain>Henan</strain>
    </source>
</reference>
<name>G7YEU9_CLOSI</name>
<sequence length="804" mass="91085">MTQYWPNAGCQCCTQSASNFQKVIAAYAIYMKLFVWGVNISCTPLVVVLTRTLAWEAQTENYAEKMPLLQPRTKTQKKHVKEHYFKRLRKTLRQPRPVAHFSFRIIRCWQLDCKRFITNRGDIISAALMRTHSHGTQLRTDDITSIVDETFAIQLPSSANRPTINQRTPATYIPQHCQSRKVMCCSDMIQEFCRSLVCALFDIYVKVSQRFRHANHSCPIIGFEKVKTNALVCNLLYHSVTITTSFLFDQTPVHLSNISFAFDGTMRPKCRKIHWVPVRRAVVSNIQDGMRHMQAVSAECEQASGRIDASLALALNSGDLELRNETNESAQTVQSVLPWRQPEAEDVKTDCCTRAQVMCFTESKSNTTQTTSDETDAEPNLISWLTDSCMQSTTSNGQNHKLASVHCENEYTMHHRETTYAHHKHCLHLHPRQQPCSPPYGYSAAFSATENENFFQRGFADIPRVFICLFTVTAIGFEDAESLITLRETSANAGHYPIKGTTTLHFGYGLVSTPLEKGSFTKCEVLFFMDSTNYLFALINLVRTTDGKFASCGSFRMNHRPFSVSSINNRCIFVYTSCVNKSAHQHAAVTDCASNRFSGLSWPSKSSAQVALRSATYEVIGVYSKEQNPAILTQADIRNDTKNLRERDRFRLVLAVAIAGPVSKMEGKPHLIVLFEDPRETEQVDKMITINAVENIRKSLLSPPLERTFKFRCNERTNANRICVDSQLANLRLTVTRGLRLPDEPLKWSRTVEEFSATIRVAQYVYTLHPYFALSLYQSGLGKFATIDNQAGENETGPERIEFS</sequence>
<dbReference type="Proteomes" id="UP000008909">
    <property type="component" value="Unassembled WGS sequence"/>
</dbReference>
<proteinExistence type="predicted"/>
<reference evidence="1" key="1">
    <citation type="journal article" date="2011" name="Genome Biol.">
        <title>The draft genome of the carcinogenic human liver fluke Clonorchis sinensis.</title>
        <authorList>
            <person name="Wang X."/>
            <person name="Chen W."/>
            <person name="Huang Y."/>
            <person name="Sun J."/>
            <person name="Men J."/>
            <person name="Liu H."/>
            <person name="Luo F."/>
            <person name="Guo L."/>
            <person name="Lv X."/>
            <person name="Deng C."/>
            <person name="Zhou C."/>
            <person name="Fan Y."/>
            <person name="Li X."/>
            <person name="Huang L."/>
            <person name="Hu Y."/>
            <person name="Liang C."/>
            <person name="Hu X."/>
            <person name="Xu J."/>
            <person name="Yu X."/>
        </authorList>
    </citation>
    <scope>NUCLEOTIDE SEQUENCE [LARGE SCALE GENOMIC DNA]</scope>
    <source>
        <strain evidence="1">Henan</strain>
    </source>
</reference>
<gene>
    <name evidence="1" type="ORF">CLF_106237</name>
</gene>
<feature type="non-terminal residue" evidence="1">
    <location>
        <position position="804"/>
    </location>
</feature>
<dbReference type="AlphaFoldDB" id="G7YEU9"/>